<dbReference type="PANTHER" id="PTHR31755">
    <property type="entry name" value="FOLATE RECEPTOR-LIKE"/>
    <property type="match status" value="1"/>
</dbReference>
<dbReference type="AlphaFoldDB" id="A0A8T2VEG7"/>
<proteinExistence type="predicted"/>
<gene>
    <name evidence="2" type="ORF">KP509_01G022600</name>
</gene>
<dbReference type="GO" id="GO:0009941">
    <property type="term" value="C:chloroplast envelope"/>
    <property type="evidence" value="ECO:0007669"/>
    <property type="project" value="TreeGrafter"/>
</dbReference>
<reference evidence="2" key="1">
    <citation type="submission" date="2021-08" db="EMBL/GenBank/DDBJ databases">
        <title>WGS assembly of Ceratopteris richardii.</title>
        <authorList>
            <person name="Marchant D.B."/>
            <person name="Chen G."/>
            <person name="Jenkins J."/>
            <person name="Shu S."/>
            <person name="Leebens-Mack J."/>
            <person name="Grimwood J."/>
            <person name="Schmutz J."/>
            <person name="Soltis P."/>
            <person name="Soltis D."/>
            <person name="Chen Z.-H."/>
        </authorList>
    </citation>
    <scope>NUCLEOTIDE SEQUENCE</scope>
    <source>
        <strain evidence="2">Whitten #5841</strain>
        <tissue evidence="2">Leaf</tissue>
    </source>
</reference>
<name>A0A8T2VEG7_CERRI</name>
<evidence type="ECO:0000313" key="2">
    <source>
        <dbReference type="EMBL" id="KAH7445752.1"/>
    </source>
</evidence>
<dbReference type="Proteomes" id="UP000825935">
    <property type="component" value="Chromosome 1"/>
</dbReference>
<dbReference type="InterPro" id="IPR040320">
    <property type="entry name" value="At4g37920-like"/>
</dbReference>
<keyword evidence="3" id="KW-1185">Reference proteome</keyword>
<accession>A0A8T2VEG7</accession>
<sequence>MDTIRELCASRCYWGRTFLSSRSCSRFPFQQLQLPCLHAGSSAYLIKSYPVLRTHSFLREGAGSSKTNSVDGRNRNLQRSQFLNGRNGGHDEEQIGRNQNEPLESSEIVNGCGNRDDGKHSELSGNSVVEGVSEEGDNVKIALTEENSFVDDHEESVDEYGMMRVADKLIDIFLVERTTSDEWRKLLAFSKEWNKIRPHFFKRCRARAEQENDPERKGNLSRLCRKLKEVDDDMERHNELFSFAKANETDIYTVVTRRRKDFTLDFFQHLELLYQASYQQPDQQNDIANIAQKCAAAVEAYDKTEEEEEAVVAAQMKFEDILNSPSLDIARNKIDELAKRNELDSTLMLMITKAWAASKESSMMKEEAKDILYHLYMVARGNMQRLVPKDVRILRHVLTLKDPKEQLAALTEAFSPGAELEGKDVDLLYTTPEQLYKWIVIVLDAYYNNQKNSLMKSAQELMSPSTIGRLEALKRTLEKQFL</sequence>
<dbReference type="EMBL" id="CM035406">
    <property type="protein sequence ID" value="KAH7445752.1"/>
    <property type="molecule type" value="Genomic_DNA"/>
</dbReference>
<feature type="compositionally biased region" description="Polar residues" evidence="1">
    <location>
        <begin position="64"/>
        <end position="84"/>
    </location>
</feature>
<organism evidence="2 3">
    <name type="scientific">Ceratopteris richardii</name>
    <name type="common">Triangle waterfern</name>
    <dbReference type="NCBI Taxonomy" id="49495"/>
    <lineage>
        <taxon>Eukaryota</taxon>
        <taxon>Viridiplantae</taxon>
        <taxon>Streptophyta</taxon>
        <taxon>Embryophyta</taxon>
        <taxon>Tracheophyta</taxon>
        <taxon>Polypodiopsida</taxon>
        <taxon>Polypodiidae</taxon>
        <taxon>Polypodiales</taxon>
        <taxon>Pteridineae</taxon>
        <taxon>Pteridaceae</taxon>
        <taxon>Parkerioideae</taxon>
        <taxon>Ceratopteris</taxon>
    </lineage>
</organism>
<feature type="region of interest" description="Disordered" evidence="1">
    <location>
        <begin position="62"/>
        <end position="125"/>
    </location>
</feature>
<evidence type="ECO:0000313" key="3">
    <source>
        <dbReference type="Proteomes" id="UP000825935"/>
    </source>
</evidence>
<comment type="caution">
    <text evidence="2">The sequence shown here is derived from an EMBL/GenBank/DDBJ whole genome shotgun (WGS) entry which is preliminary data.</text>
</comment>
<protein>
    <submittedName>
        <fullName evidence="2">Uncharacterized protein</fullName>
    </submittedName>
</protein>
<dbReference type="OrthoDB" id="509361at2759"/>
<evidence type="ECO:0000256" key="1">
    <source>
        <dbReference type="SAM" id="MobiDB-lite"/>
    </source>
</evidence>
<dbReference type="PANTHER" id="PTHR31755:SF3">
    <property type="entry name" value="EXOCYST COMPLEX COMPONENT SEC6"/>
    <property type="match status" value="1"/>
</dbReference>
<dbReference type="OMA" id="KEWSNIR"/>
<dbReference type="GO" id="GO:0009535">
    <property type="term" value="C:chloroplast thylakoid membrane"/>
    <property type="evidence" value="ECO:0007669"/>
    <property type="project" value="TreeGrafter"/>
</dbReference>